<accession>A0AAV3V0J8</accession>
<sequence>MCIAPDAGLEYAVVIGSVKPYSNGFLPAMNRRTLIASINKSK</sequence>
<comment type="caution">
    <text evidence="1">The sequence shown here is derived from an EMBL/GenBank/DDBJ whole genome shotgun (WGS) entry which is preliminary data.</text>
</comment>
<name>A0AAV3V0J8_9ALTE</name>
<protein>
    <submittedName>
        <fullName evidence="1">Uncharacterized protein</fullName>
    </submittedName>
</protein>
<dbReference type="EMBL" id="BAEM01000034">
    <property type="protein sequence ID" value="GAC10651.1"/>
    <property type="molecule type" value="Genomic_DNA"/>
</dbReference>
<organism evidence="1 2">
    <name type="scientific">Paraglaciecola chathamensis S18K6</name>
    <dbReference type="NCBI Taxonomy" id="1127672"/>
    <lineage>
        <taxon>Bacteria</taxon>
        <taxon>Pseudomonadati</taxon>
        <taxon>Pseudomonadota</taxon>
        <taxon>Gammaproteobacteria</taxon>
        <taxon>Alteromonadales</taxon>
        <taxon>Alteromonadaceae</taxon>
        <taxon>Paraglaciecola</taxon>
    </lineage>
</organism>
<proteinExistence type="predicted"/>
<gene>
    <name evidence="1" type="ORF">GCHA_2708</name>
</gene>
<evidence type="ECO:0000313" key="2">
    <source>
        <dbReference type="Proteomes" id="UP000006320"/>
    </source>
</evidence>
<dbReference type="AlphaFoldDB" id="A0AAV3V0J8"/>
<evidence type="ECO:0000313" key="1">
    <source>
        <dbReference type="EMBL" id="GAC10651.1"/>
    </source>
</evidence>
<reference evidence="1 2" key="1">
    <citation type="journal article" date="2017" name="Antonie Van Leeuwenhoek">
        <title>Rhizobium rhizosphaerae sp. nov., a novel species isolated from rice rhizosphere.</title>
        <authorList>
            <person name="Zhao J.J."/>
            <person name="Zhang J."/>
            <person name="Zhang R.J."/>
            <person name="Zhang C.W."/>
            <person name="Yin H.Q."/>
            <person name="Zhang X.X."/>
        </authorList>
    </citation>
    <scope>NUCLEOTIDE SEQUENCE [LARGE SCALE GENOMIC DNA]</scope>
    <source>
        <strain evidence="1 2">S18K6</strain>
    </source>
</reference>
<dbReference type="Proteomes" id="UP000006320">
    <property type="component" value="Unassembled WGS sequence"/>
</dbReference>